<keyword evidence="1" id="KW-1003">Cell membrane</keyword>
<name>F9DKS3_9BACT</name>
<feature type="transmembrane region" description="Helical" evidence="5">
    <location>
        <begin position="23"/>
        <end position="40"/>
    </location>
</feature>
<dbReference type="PANTHER" id="PTHR22550">
    <property type="entry name" value="SPORE GERMINATION PROTEIN"/>
    <property type="match status" value="1"/>
</dbReference>
<feature type="domain" description="VWFA" evidence="6">
    <location>
        <begin position="104"/>
        <end position="291"/>
    </location>
</feature>
<evidence type="ECO:0000313" key="7">
    <source>
        <dbReference type="EMBL" id="EGQ13941.1"/>
    </source>
</evidence>
<reference evidence="7 8" key="1">
    <citation type="submission" date="2011-04" db="EMBL/GenBank/DDBJ databases">
        <authorList>
            <person name="Muzny D."/>
            <person name="Qin X."/>
            <person name="Deng J."/>
            <person name="Jiang H."/>
            <person name="Liu Y."/>
            <person name="Qu J."/>
            <person name="Song X.-Z."/>
            <person name="Zhang L."/>
            <person name="Thornton R."/>
            <person name="Coyle M."/>
            <person name="Francisco L."/>
            <person name="Jackson L."/>
            <person name="Javaid M."/>
            <person name="Korchina V."/>
            <person name="Kovar C."/>
            <person name="Mata R."/>
            <person name="Mathew T."/>
            <person name="Ngo R."/>
            <person name="Nguyen L."/>
            <person name="Nguyen N."/>
            <person name="Okwuonu G."/>
            <person name="Ongeri F."/>
            <person name="Pham C."/>
            <person name="Simmons D."/>
            <person name="Wilczek-Boney K."/>
            <person name="Hale W."/>
            <person name="Jakkamsetti A."/>
            <person name="Pham P."/>
            <person name="Ruth R."/>
            <person name="San Lucas F."/>
            <person name="Warren J."/>
            <person name="Zhang J."/>
            <person name="Zhao Z."/>
            <person name="Zhou C."/>
            <person name="Zhu D."/>
            <person name="Lee S."/>
            <person name="Bess C."/>
            <person name="Blankenburg K."/>
            <person name="Forbes L."/>
            <person name="Fu Q."/>
            <person name="Gubbala S."/>
            <person name="Hirani K."/>
            <person name="Jayaseelan J.C."/>
            <person name="Lara F."/>
            <person name="Munidasa M."/>
            <person name="Palculict T."/>
            <person name="Patil S."/>
            <person name="Pu L.-L."/>
            <person name="Saada N."/>
            <person name="Tang L."/>
            <person name="Weissenberger G."/>
            <person name="Zhu Y."/>
            <person name="Hemphill L."/>
            <person name="Shang Y."/>
            <person name="Youmans B."/>
            <person name="Ayvaz T."/>
            <person name="Ross M."/>
            <person name="Santibanez J."/>
            <person name="Aqrawi P."/>
            <person name="Gross S."/>
            <person name="Joshi V."/>
            <person name="Fowler G."/>
            <person name="Nazareth L."/>
            <person name="Reid J."/>
            <person name="Worley K."/>
            <person name="Petrosino J."/>
            <person name="Highlander S."/>
            <person name="Gibbs R."/>
        </authorList>
    </citation>
    <scope>NUCLEOTIDE SEQUENCE [LARGE SCALE GENOMIC DNA]</scope>
    <source>
        <strain evidence="7 8">ATCC 700821</strain>
    </source>
</reference>
<accession>F9DKS3</accession>
<evidence type="ECO:0000256" key="3">
    <source>
        <dbReference type="ARBA" id="ARBA00022989"/>
    </source>
</evidence>
<evidence type="ECO:0000259" key="6">
    <source>
        <dbReference type="PROSITE" id="PS50234"/>
    </source>
</evidence>
<sequence length="337" mass="37702">MGHRRIVELKNVKSKMEFANKEYLLLLLLLIPYIIWYFLYRKKSEPTMRMSNTFTFQHTPRSWKVRLAHLPMLLRCVVYALIVVVLARPQTNNPIDNEQVEGINIMLALDVSASMLSDDVEPNRIEAAKAVAREFISSRPNDNIGLTIFAGEAFTQCPMTTDHTSLLNLLGAVRGDLSTTGLIQDGTAIGMGLANAVGRLKNVKGKSKVVILLTDGSNNVGDISPLTAAAIAKKFGIRVYTIGLGTDGKDAQGHLVGDIDYKTLQNIAIQTDGEFYRAQSRNELSQIYKDIDKLEKTRLDAKSYGRRYEAYMPFAMLALLVFFVEIVLRITVFKRIP</sequence>
<evidence type="ECO:0000313" key="8">
    <source>
        <dbReference type="Proteomes" id="UP000004123"/>
    </source>
</evidence>
<dbReference type="STRING" id="997353.HMPREF9144_2265"/>
<organism evidence="7 8">
    <name type="scientific">Prevotella pallens ATCC 700821</name>
    <dbReference type="NCBI Taxonomy" id="997353"/>
    <lineage>
        <taxon>Bacteria</taxon>
        <taxon>Pseudomonadati</taxon>
        <taxon>Bacteroidota</taxon>
        <taxon>Bacteroidia</taxon>
        <taxon>Bacteroidales</taxon>
        <taxon>Prevotellaceae</taxon>
        <taxon>Prevotella</taxon>
    </lineage>
</organism>
<dbReference type="EMBL" id="AFPY01000110">
    <property type="protein sequence ID" value="EGQ13941.1"/>
    <property type="molecule type" value="Genomic_DNA"/>
</dbReference>
<comment type="caution">
    <text evidence="7">The sequence shown here is derived from an EMBL/GenBank/DDBJ whole genome shotgun (WGS) entry which is preliminary data.</text>
</comment>
<dbReference type="InterPro" id="IPR024163">
    <property type="entry name" value="Aerotolerance_reg_N"/>
</dbReference>
<evidence type="ECO:0000256" key="2">
    <source>
        <dbReference type="ARBA" id="ARBA00022692"/>
    </source>
</evidence>
<dbReference type="eggNOG" id="COG2304">
    <property type="taxonomic scope" value="Bacteria"/>
</dbReference>
<protein>
    <submittedName>
        <fullName evidence="7">Aerotolerance protein BatA</fullName>
    </submittedName>
</protein>
<dbReference type="SUPFAM" id="SSF53300">
    <property type="entry name" value="vWA-like"/>
    <property type="match status" value="1"/>
</dbReference>
<dbReference type="InterPro" id="IPR050768">
    <property type="entry name" value="UPF0353/GerABKA_families"/>
</dbReference>
<dbReference type="CDD" id="cd01467">
    <property type="entry name" value="vWA_BatA_type"/>
    <property type="match status" value="1"/>
</dbReference>
<dbReference type="SMART" id="SM00327">
    <property type="entry name" value="VWA"/>
    <property type="match status" value="1"/>
</dbReference>
<dbReference type="InterPro" id="IPR002035">
    <property type="entry name" value="VWF_A"/>
</dbReference>
<dbReference type="AlphaFoldDB" id="F9DKS3"/>
<dbReference type="Pfam" id="PF07584">
    <property type="entry name" value="BatA"/>
    <property type="match status" value="1"/>
</dbReference>
<keyword evidence="4 5" id="KW-0472">Membrane</keyword>
<dbReference type="InterPro" id="IPR033881">
    <property type="entry name" value="vWA_BatA_type"/>
</dbReference>
<feature type="transmembrane region" description="Helical" evidence="5">
    <location>
        <begin position="310"/>
        <end position="332"/>
    </location>
</feature>
<dbReference type="InterPro" id="IPR036465">
    <property type="entry name" value="vWFA_dom_sf"/>
</dbReference>
<keyword evidence="3 5" id="KW-1133">Transmembrane helix</keyword>
<evidence type="ECO:0000256" key="5">
    <source>
        <dbReference type="SAM" id="Phobius"/>
    </source>
</evidence>
<dbReference type="Proteomes" id="UP000004123">
    <property type="component" value="Unassembled WGS sequence"/>
</dbReference>
<dbReference type="PANTHER" id="PTHR22550:SF5">
    <property type="entry name" value="LEUCINE ZIPPER PROTEIN 4"/>
    <property type="match status" value="1"/>
</dbReference>
<evidence type="ECO:0000256" key="4">
    <source>
        <dbReference type="ARBA" id="ARBA00023136"/>
    </source>
</evidence>
<dbReference type="Pfam" id="PF00092">
    <property type="entry name" value="VWA"/>
    <property type="match status" value="1"/>
</dbReference>
<gene>
    <name evidence="7" type="primary">batA</name>
    <name evidence="7" type="ORF">HMPREF9144_2265</name>
</gene>
<dbReference type="PROSITE" id="PS50234">
    <property type="entry name" value="VWFA"/>
    <property type="match status" value="1"/>
</dbReference>
<dbReference type="Gene3D" id="3.40.50.410">
    <property type="entry name" value="von Willebrand factor, type A domain"/>
    <property type="match status" value="1"/>
</dbReference>
<dbReference type="HOGENOM" id="CLU_024570_0_0_10"/>
<keyword evidence="2 5" id="KW-0812">Transmembrane</keyword>
<evidence type="ECO:0000256" key="1">
    <source>
        <dbReference type="ARBA" id="ARBA00022475"/>
    </source>
</evidence>
<feature type="transmembrane region" description="Helical" evidence="5">
    <location>
        <begin position="67"/>
        <end position="87"/>
    </location>
</feature>
<proteinExistence type="predicted"/>